<accession>A0A8W8ND83</accession>
<dbReference type="GO" id="GO:0003677">
    <property type="term" value="F:DNA binding"/>
    <property type="evidence" value="ECO:0007669"/>
    <property type="project" value="UniProtKB-KW"/>
</dbReference>
<keyword evidence="1" id="KW-0238">DNA-binding</keyword>
<dbReference type="PANTHER" id="PTHR35617:SF3">
    <property type="entry name" value="CORE-BINDING (CB) DOMAIN-CONTAINING PROTEIN"/>
    <property type="match status" value="1"/>
</dbReference>
<dbReference type="Gene3D" id="1.10.443.10">
    <property type="entry name" value="Intergrase catalytic core"/>
    <property type="match status" value="1"/>
</dbReference>
<dbReference type="Gene3D" id="1.10.150.130">
    <property type="match status" value="1"/>
</dbReference>
<feature type="region of interest" description="Disordered" evidence="3">
    <location>
        <begin position="1"/>
        <end position="30"/>
    </location>
</feature>
<name>A0A8W8ND83_MAGGI</name>
<feature type="domain" description="Core-binding (CB)" evidence="4">
    <location>
        <begin position="145"/>
        <end position="226"/>
    </location>
</feature>
<dbReference type="PROSITE" id="PS51900">
    <property type="entry name" value="CB"/>
    <property type="match status" value="1"/>
</dbReference>
<dbReference type="GO" id="GO:0006310">
    <property type="term" value="P:DNA recombination"/>
    <property type="evidence" value="ECO:0007669"/>
    <property type="project" value="UniProtKB-KW"/>
</dbReference>
<sequence length="459" mass="52359">MESQPRNSSADFSSFSHSKHRFIRNKEKPETSSVLFSVSRPIGLGMRCASCRLDRNICICISASHINSESTQESGTGVVCSSPHRSVFTKTVMVSRPTTSIGRHSKGTSNNKRHVDSKKRAVHSSKSRKSASGGLENFKQQRTENRFSEKAKSFIFNSRRQSTRKMYDARIRIYKEWCAKNQKDSVEATVADLADFFIYLHEERNCKPNTLMGYRSAIASMHKGWSNSSVSNNTDLSKLIKGIYNSEPNVRPLLPNWDLPTVLWKLCDSPSEPMNSCDMKYLTWKTVFLVALATASRFLAKTQRLGKPWKPIFIPEFNSFATDSRDLLLCPCRALKMYLKRTESSRGDEKCLFLTYKSDSQKPASKNSISRWIVSLVKFVYKHNSETLSHVRAHDTRRLATSWALFNGATLEEILQTAHWATENTFTSFYMRDVPQGEARFAKSSVLDTSRWAKEKEQK</sequence>
<dbReference type="EnsemblMetazoa" id="G5333.1">
    <property type="protein sequence ID" value="G5333.1:cds"/>
    <property type="gene ID" value="G5333"/>
</dbReference>
<evidence type="ECO:0000256" key="1">
    <source>
        <dbReference type="ARBA" id="ARBA00023125"/>
    </source>
</evidence>
<evidence type="ECO:0000259" key="4">
    <source>
        <dbReference type="PROSITE" id="PS51900"/>
    </source>
</evidence>
<dbReference type="AlphaFoldDB" id="A0A8W8ND83"/>
<evidence type="ECO:0000313" key="6">
    <source>
        <dbReference type="Proteomes" id="UP000005408"/>
    </source>
</evidence>
<evidence type="ECO:0000256" key="2">
    <source>
        <dbReference type="ARBA" id="ARBA00023172"/>
    </source>
</evidence>
<dbReference type="InterPro" id="IPR010998">
    <property type="entry name" value="Integrase_recombinase_N"/>
</dbReference>
<protein>
    <recommendedName>
        <fullName evidence="4">Core-binding (CB) domain-containing protein</fullName>
    </recommendedName>
</protein>
<proteinExistence type="predicted"/>
<dbReference type="SUPFAM" id="SSF47823">
    <property type="entry name" value="lambda integrase-like, N-terminal domain"/>
    <property type="match status" value="1"/>
</dbReference>
<dbReference type="PANTHER" id="PTHR35617">
    <property type="entry name" value="PHAGE_INTEGRASE DOMAIN-CONTAINING PROTEIN"/>
    <property type="match status" value="1"/>
</dbReference>
<dbReference type="InterPro" id="IPR044068">
    <property type="entry name" value="CB"/>
</dbReference>
<dbReference type="Proteomes" id="UP000005408">
    <property type="component" value="Unassembled WGS sequence"/>
</dbReference>
<reference evidence="5" key="1">
    <citation type="submission" date="2022-08" db="UniProtKB">
        <authorList>
            <consortium name="EnsemblMetazoa"/>
        </authorList>
    </citation>
    <scope>IDENTIFICATION</scope>
    <source>
        <strain evidence="5">05x7-T-G4-1.051#20</strain>
    </source>
</reference>
<dbReference type="GO" id="GO:0015074">
    <property type="term" value="P:DNA integration"/>
    <property type="evidence" value="ECO:0007669"/>
    <property type="project" value="InterPro"/>
</dbReference>
<evidence type="ECO:0000313" key="5">
    <source>
        <dbReference type="EnsemblMetazoa" id="G5333.1:cds"/>
    </source>
</evidence>
<evidence type="ECO:0000256" key="3">
    <source>
        <dbReference type="SAM" id="MobiDB-lite"/>
    </source>
</evidence>
<dbReference type="SUPFAM" id="SSF56349">
    <property type="entry name" value="DNA breaking-rejoining enzymes"/>
    <property type="match status" value="1"/>
</dbReference>
<feature type="compositionally biased region" description="Basic residues" evidence="3">
    <location>
        <begin position="103"/>
        <end position="129"/>
    </location>
</feature>
<dbReference type="InterPro" id="IPR013762">
    <property type="entry name" value="Integrase-like_cat_sf"/>
</dbReference>
<organism evidence="5 6">
    <name type="scientific">Magallana gigas</name>
    <name type="common">Pacific oyster</name>
    <name type="synonym">Crassostrea gigas</name>
    <dbReference type="NCBI Taxonomy" id="29159"/>
    <lineage>
        <taxon>Eukaryota</taxon>
        <taxon>Metazoa</taxon>
        <taxon>Spiralia</taxon>
        <taxon>Lophotrochozoa</taxon>
        <taxon>Mollusca</taxon>
        <taxon>Bivalvia</taxon>
        <taxon>Autobranchia</taxon>
        <taxon>Pteriomorphia</taxon>
        <taxon>Ostreida</taxon>
        <taxon>Ostreoidea</taxon>
        <taxon>Ostreidae</taxon>
        <taxon>Magallana</taxon>
    </lineage>
</organism>
<keyword evidence="6" id="KW-1185">Reference proteome</keyword>
<dbReference type="InterPro" id="IPR011010">
    <property type="entry name" value="DNA_brk_join_enz"/>
</dbReference>
<feature type="region of interest" description="Disordered" evidence="3">
    <location>
        <begin position="97"/>
        <end position="142"/>
    </location>
</feature>
<keyword evidence="2" id="KW-0233">DNA recombination</keyword>